<evidence type="ECO:0000259" key="5">
    <source>
        <dbReference type="PROSITE" id="PS50850"/>
    </source>
</evidence>
<feature type="transmembrane region" description="Helical" evidence="4">
    <location>
        <begin position="125"/>
        <end position="142"/>
    </location>
</feature>
<accession>A0A194VIB1</accession>
<dbReference type="SMR" id="A0A194VIB1"/>
<feature type="transmembrane region" description="Helical" evidence="4">
    <location>
        <begin position="318"/>
        <end position="337"/>
    </location>
</feature>
<dbReference type="PANTHER" id="PTHR11360">
    <property type="entry name" value="MONOCARBOXYLATE TRANSPORTER"/>
    <property type="match status" value="1"/>
</dbReference>
<dbReference type="InterPro" id="IPR050327">
    <property type="entry name" value="Proton-linked_MCT"/>
</dbReference>
<dbReference type="InterPro" id="IPR020846">
    <property type="entry name" value="MFS_dom"/>
</dbReference>
<feature type="transmembrane region" description="Helical" evidence="4">
    <location>
        <begin position="148"/>
        <end position="167"/>
    </location>
</feature>
<dbReference type="InterPro" id="IPR036259">
    <property type="entry name" value="MFS_trans_sf"/>
</dbReference>
<keyword evidence="4" id="KW-0812">Transmembrane</keyword>
<dbReference type="GO" id="GO:0022857">
    <property type="term" value="F:transmembrane transporter activity"/>
    <property type="evidence" value="ECO:0007669"/>
    <property type="project" value="InterPro"/>
</dbReference>
<evidence type="ECO:0000256" key="2">
    <source>
        <dbReference type="ARBA" id="ARBA00006727"/>
    </source>
</evidence>
<dbReference type="PANTHER" id="PTHR11360:SF319">
    <property type="entry name" value="MAJOR FACILITATOR SUPERFAMILY (MFS) PROFILE DOMAIN-CONTAINING PROTEIN"/>
    <property type="match status" value="1"/>
</dbReference>
<evidence type="ECO:0000313" key="6">
    <source>
        <dbReference type="EMBL" id="KUI63625.1"/>
    </source>
</evidence>
<feature type="transmembrane region" description="Helical" evidence="4">
    <location>
        <begin position="209"/>
        <end position="231"/>
    </location>
</feature>
<feature type="transmembrane region" description="Helical" evidence="4">
    <location>
        <begin position="252"/>
        <end position="275"/>
    </location>
</feature>
<evidence type="ECO:0000256" key="1">
    <source>
        <dbReference type="ARBA" id="ARBA00004141"/>
    </source>
</evidence>
<feature type="transmembrane region" description="Helical" evidence="4">
    <location>
        <begin position="50"/>
        <end position="71"/>
    </location>
</feature>
<comment type="subcellular location">
    <subcellularLocation>
        <location evidence="1">Membrane</location>
        <topology evidence="1">Multi-pass membrane protein</topology>
    </subcellularLocation>
</comment>
<dbReference type="PROSITE" id="PS50850">
    <property type="entry name" value="MFS"/>
    <property type="match status" value="1"/>
</dbReference>
<feature type="transmembrane region" description="Helical" evidence="4">
    <location>
        <begin position="406"/>
        <end position="427"/>
    </location>
</feature>
<dbReference type="AlphaFoldDB" id="A0A194VIB1"/>
<feature type="transmembrane region" description="Helical" evidence="4">
    <location>
        <begin position="91"/>
        <end position="113"/>
    </location>
</feature>
<dbReference type="GO" id="GO:0016020">
    <property type="term" value="C:membrane"/>
    <property type="evidence" value="ECO:0007669"/>
    <property type="project" value="UniProtKB-SubCell"/>
</dbReference>
<feature type="domain" description="Major facilitator superfamily (MFS) profile" evidence="5">
    <location>
        <begin position="252"/>
        <end position="439"/>
    </location>
</feature>
<dbReference type="Proteomes" id="UP000078559">
    <property type="component" value="Unassembled WGS sequence"/>
</dbReference>
<evidence type="ECO:0000256" key="4">
    <source>
        <dbReference type="SAM" id="Phobius"/>
    </source>
</evidence>
<dbReference type="OrthoDB" id="6499973at2759"/>
<sequence length="439" mass="46742">MATALADSDNPKMEANAPGYDSCDIEKKPPLDAAKEPAEEHDFPEGGTRAWMVAAGTAGIMFSTMGLSNAFGVFQASYMAHQLKHKSSDDIAWIGSVQAFLLLASGAVGGPLFDRFGATVIRPAAILYVFAIMMTSICREYYQFMLAQGVLMGLSMGMLMFPSMAALPQYFHKKRGGAMGIAIAGSSLGGVIFPIALGKMLNSSSDLSFGWAVRIIGFVVLPVLTFSCVSIKARFPPRASKFFLPSAFRMTMYDLLIVAMFFLFIGMFVPLFFLPTYAITRGMSSTLSSYIVAIFNAGSIFGRILPGILADKFGRLNMLMLAGVTSGILAFVWNSVIGTAGMIVYSLILGFTSGAIISGSSVAVSICAKDPRNIGTLMGQGMALASISTLVGPPVSGALYDRFGGFFEISMFAGSFCMFGSLLLVLVKHFTAEGVFGRV</sequence>
<feature type="transmembrane region" description="Helical" evidence="4">
    <location>
        <begin position="343"/>
        <end position="368"/>
    </location>
</feature>
<keyword evidence="4" id="KW-1133">Transmembrane helix</keyword>
<feature type="transmembrane region" description="Helical" evidence="4">
    <location>
        <begin position="380"/>
        <end position="400"/>
    </location>
</feature>
<protein>
    <submittedName>
        <fullName evidence="6">Riboflavin transporter MCH5</fullName>
    </submittedName>
</protein>
<feature type="transmembrane region" description="Helical" evidence="4">
    <location>
        <begin position="179"/>
        <end position="197"/>
    </location>
</feature>
<dbReference type="CDD" id="cd17352">
    <property type="entry name" value="MFS_MCT_SLC16"/>
    <property type="match status" value="1"/>
</dbReference>
<feature type="transmembrane region" description="Helical" evidence="4">
    <location>
        <begin position="287"/>
        <end position="306"/>
    </location>
</feature>
<evidence type="ECO:0000256" key="3">
    <source>
        <dbReference type="SAM" id="MobiDB-lite"/>
    </source>
</evidence>
<dbReference type="Gene3D" id="1.20.1250.20">
    <property type="entry name" value="MFS general substrate transporter like domains"/>
    <property type="match status" value="2"/>
</dbReference>
<name>A0A194VIB1_CYTMA</name>
<gene>
    <name evidence="6" type="ORF">VM1G_10229</name>
</gene>
<dbReference type="InterPro" id="IPR011701">
    <property type="entry name" value="MFS"/>
</dbReference>
<feature type="compositionally biased region" description="Basic and acidic residues" evidence="3">
    <location>
        <begin position="24"/>
        <end position="43"/>
    </location>
</feature>
<dbReference type="EMBL" id="KN796113">
    <property type="protein sequence ID" value="KUI63625.1"/>
    <property type="molecule type" value="Genomic_DNA"/>
</dbReference>
<dbReference type="Pfam" id="PF07690">
    <property type="entry name" value="MFS_1"/>
    <property type="match status" value="1"/>
</dbReference>
<feature type="region of interest" description="Disordered" evidence="3">
    <location>
        <begin position="1"/>
        <end position="43"/>
    </location>
</feature>
<comment type="similarity">
    <text evidence="2">Belongs to the major facilitator superfamily. Monocarboxylate porter (TC 2.A.1.13) family.</text>
</comment>
<reference evidence="6" key="1">
    <citation type="submission" date="2014-12" db="EMBL/GenBank/DDBJ databases">
        <title>Genome Sequence of Valsa Canker Pathogens Uncovers a Specific Adaption of Colonization on Woody Bark.</title>
        <authorList>
            <person name="Yin Z."/>
            <person name="Liu H."/>
            <person name="Gao X."/>
            <person name="Li Z."/>
            <person name="Song N."/>
            <person name="Ke X."/>
            <person name="Dai Q."/>
            <person name="Wu Y."/>
            <person name="Sun Y."/>
            <person name="Xu J.-R."/>
            <person name="Kang Z.K."/>
            <person name="Wang L."/>
            <person name="Huang L."/>
        </authorList>
    </citation>
    <scope>NUCLEOTIDE SEQUENCE [LARGE SCALE GENOMIC DNA]</scope>
    <source>
        <strain evidence="6">03-8</strain>
    </source>
</reference>
<evidence type="ECO:0000313" key="7">
    <source>
        <dbReference type="Proteomes" id="UP000078559"/>
    </source>
</evidence>
<dbReference type="SUPFAM" id="SSF103473">
    <property type="entry name" value="MFS general substrate transporter"/>
    <property type="match status" value="1"/>
</dbReference>
<keyword evidence="4" id="KW-0472">Membrane</keyword>
<keyword evidence="7" id="KW-1185">Reference proteome</keyword>
<organism evidence="6 7">
    <name type="scientific">Cytospora mali</name>
    <name type="common">Apple Valsa canker fungus</name>
    <name type="synonym">Valsa mali</name>
    <dbReference type="NCBI Taxonomy" id="578113"/>
    <lineage>
        <taxon>Eukaryota</taxon>
        <taxon>Fungi</taxon>
        <taxon>Dikarya</taxon>
        <taxon>Ascomycota</taxon>
        <taxon>Pezizomycotina</taxon>
        <taxon>Sordariomycetes</taxon>
        <taxon>Sordariomycetidae</taxon>
        <taxon>Diaporthales</taxon>
        <taxon>Cytosporaceae</taxon>
        <taxon>Cytospora</taxon>
    </lineage>
</organism>
<proteinExistence type="inferred from homology"/>